<dbReference type="GO" id="GO:0016740">
    <property type="term" value="F:transferase activity"/>
    <property type="evidence" value="ECO:0007669"/>
    <property type="project" value="UniProtKB-KW"/>
</dbReference>
<reference evidence="1 2" key="1">
    <citation type="submission" date="2017-04" db="EMBL/GenBank/DDBJ databases">
        <title>Unexpected and diverse lifestyles within the genus Limnohabitans.</title>
        <authorList>
            <person name="Kasalicky V."/>
            <person name="Mehrshad M."/>
            <person name="Andrei S.-A."/>
            <person name="Salcher M."/>
            <person name="Kratochvilova H."/>
            <person name="Simek K."/>
            <person name="Ghai R."/>
        </authorList>
    </citation>
    <scope>NUCLEOTIDE SEQUENCE [LARGE SCALE GENOMIC DNA]</scope>
    <source>
        <strain evidence="1 2">II-B4</strain>
    </source>
</reference>
<evidence type="ECO:0000313" key="2">
    <source>
        <dbReference type="Proteomes" id="UP000250790"/>
    </source>
</evidence>
<keyword evidence="2" id="KW-1185">Reference proteome</keyword>
<dbReference type="AlphaFoldDB" id="A0A315EEZ6"/>
<dbReference type="Pfam" id="PF08895">
    <property type="entry name" value="DUF1840"/>
    <property type="match status" value="1"/>
</dbReference>
<organism evidence="1 2">
    <name type="scientific">Limnohabitans parvus II-B4</name>
    <dbReference type="NCBI Taxonomy" id="1293052"/>
    <lineage>
        <taxon>Bacteria</taxon>
        <taxon>Pseudomonadati</taxon>
        <taxon>Pseudomonadota</taxon>
        <taxon>Betaproteobacteria</taxon>
        <taxon>Burkholderiales</taxon>
        <taxon>Comamonadaceae</taxon>
        <taxon>Limnohabitans</taxon>
    </lineage>
</organism>
<protein>
    <submittedName>
        <fullName evidence="1">Acetyltransferase</fullName>
    </submittedName>
</protein>
<keyword evidence="1" id="KW-0808">Transferase</keyword>
<dbReference type="InterPro" id="IPR014991">
    <property type="entry name" value="DUF1840"/>
</dbReference>
<gene>
    <name evidence="1" type="ORF">B9Z37_00850</name>
</gene>
<accession>A0A315EEZ6</accession>
<name>A0A315EEZ6_9BURK</name>
<evidence type="ECO:0000313" key="1">
    <source>
        <dbReference type="EMBL" id="PUE55175.1"/>
    </source>
</evidence>
<sequence>MLFKFKSQATSDLIMLEADARRLLKIILGDDPAKGIVPFTALPQAIAALESAVAQDELDKKQRADKAQTLISGEGDDAIPLNTVGLAQRAAPMLKLLKRCLTEESDVVWGV</sequence>
<dbReference type="RefSeq" id="WP_108311181.1">
    <property type="nucleotide sequence ID" value="NZ_NESN01000001.1"/>
</dbReference>
<dbReference type="OrthoDB" id="5296629at2"/>
<comment type="caution">
    <text evidence="1">The sequence shown here is derived from an EMBL/GenBank/DDBJ whole genome shotgun (WGS) entry which is preliminary data.</text>
</comment>
<dbReference type="Proteomes" id="UP000250790">
    <property type="component" value="Unassembled WGS sequence"/>
</dbReference>
<dbReference type="EMBL" id="NESN01000001">
    <property type="protein sequence ID" value="PUE55175.1"/>
    <property type="molecule type" value="Genomic_DNA"/>
</dbReference>
<proteinExistence type="predicted"/>